<proteinExistence type="predicted"/>
<reference evidence="2 3" key="1">
    <citation type="journal article" date="2022" name="Nat. Ecol. Evol.">
        <title>A masculinizing supergene underlies an exaggerated male reproductive morph in a spider.</title>
        <authorList>
            <person name="Hendrickx F."/>
            <person name="De Corte Z."/>
            <person name="Sonet G."/>
            <person name="Van Belleghem S.M."/>
            <person name="Kostlbacher S."/>
            <person name="Vangestel C."/>
        </authorList>
    </citation>
    <scope>NUCLEOTIDE SEQUENCE [LARGE SCALE GENOMIC DNA]</scope>
    <source>
        <strain evidence="2">W744_W776</strain>
    </source>
</reference>
<organism evidence="2 3">
    <name type="scientific">Oedothorax gibbosus</name>
    <dbReference type="NCBI Taxonomy" id="931172"/>
    <lineage>
        <taxon>Eukaryota</taxon>
        <taxon>Metazoa</taxon>
        <taxon>Ecdysozoa</taxon>
        <taxon>Arthropoda</taxon>
        <taxon>Chelicerata</taxon>
        <taxon>Arachnida</taxon>
        <taxon>Araneae</taxon>
        <taxon>Araneomorphae</taxon>
        <taxon>Entelegynae</taxon>
        <taxon>Araneoidea</taxon>
        <taxon>Linyphiidae</taxon>
        <taxon>Erigoninae</taxon>
        <taxon>Oedothorax</taxon>
    </lineage>
</organism>
<gene>
    <name evidence="2" type="ORF">JTE90_006722</name>
</gene>
<accession>A0AAV6TG80</accession>
<feature type="chain" id="PRO_5044011947" description="Secreted protein" evidence="1">
    <location>
        <begin position="23"/>
        <end position="91"/>
    </location>
</feature>
<dbReference type="Proteomes" id="UP000827092">
    <property type="component" value="Unassembled WGS sequence"/>
</dbReference>
<keyword evidence="1" id="KW-0732">Signal</keyword>
<feature type="signal peptide" evidence="1">
    <location>
        <begin position="1"/>
        <end position="22"/>
    </location>
</feature>
<dbReference type="EMBL" id="JAFNEN010005052">
    <property type="protein sequence ID" value="KAG8170677.1"/>
    <property type="molecule type" value="Genomic_DNA"/>
</dbReference>
<dbReference type="AlphaFoldDB" id="A0AAV6TG80"/>
<name>A0AAV6TG80_9ARAC</name>
<sequence length="91" mass="9703">MGTVSVPLGFSWWITVSGPSLACFPTPFSLRVSGPVPCRSIAKLFRGNMVNIVSSIVRVGVSESRARGQLYSLVALFPFVVSPAAICSGEW</sequence>
<protein>
    <recommendedName>
        <fullName evidence="4">Secreted protein</fullName>
    </recommendedName>
</protein>
<evidence type="ECO:0000256" key="1">
    <source>
        <dbReference type="SAM" id="SignalP"/>
    </source>
</evidence>
<keyword evidence="3" id="KW-1185">Reference proteome</keyword>
<comment type="caution">
    <text evidence="2">The sequence shown here is derived from an EMBL/GenBank/DDBJ whole genome shotgun (WGS) entry which is preliminary data.</text>
</comment>
<evidence type="ECO:0000313" key="2">
    <source>
        <dbReference type="EMBL" id="KAG8170677.1"/>
    </source>
</evidence>
<evidence type="ECO:0000313" key="3">
    <source>
        <dbReference type="Proteomes" id="UP000827092"/>
    </source>
</evidence>
<evidence type="ECO:0008006" key="4">
    <source>
        <dbReference type="Google" id="ProtNLM"/>
    </source>
</evidence>